<sequence>RDPAVEEQIKQETENKVEKPAGQLVKSKPKKKKKAKNKKNKESKEEEVPCTVEKEDQLKKEQINLHPVSRFIKDDTSDVQEDSANEDKFYSLDELHILDMVEQGSTGKVTADYGETEKERMAYQRQLFRLHYQCECIRPWLMQQGTCPTCRLHVLLPEEFPGHSSRQVPKI</sequence>
<feature type="compositionally biased region" description="Basic and acidic residues" evidence="1">
    <location>
        <begin position="40"/>
        <end position="53"/>
    </location>
</feature>
<dbReference type="STRING" id="246437.L8Y0N3"/>
<feature type="compositionally biased region" description="Basic residues" evidence="1">
    <location>
        <begin position="27"/>
        <end position="39"/>
    </location>
</feature>
<gene>
    <name evidence="2" type="ORF">TREES_T100014525</name>
</gene>
<feature type="compositionally biased region" description="Basic and acidic residues" evidence="1">
    <location>
        <begin position="1"/>
        <end position="19"/>
    </location>
</feature>
<feature type="non-terminal residue" evidence="2">
    <location>
        <position position="1"/>
    </location>
</feature>
<name>L8Y0N3_TUPCH</name>
<dbReference type="InParanoid" id="L8Y0N3"/>
<dbReference type="EMBL" id="KB369699">
    <property type="protein sequence ID" value="ELV09782.1"/>
    <property type="molecule type" value="Genomic_DNA"/>
</dbReference>
<evidence type="ECO:0000313" key="3">
    <source>
        <dbReference type="Proteomes" id="UP000011518"/>
    </source>
</evidence>
<feature type="region of interest" description="Disordered" evidence="1">
    <location>
        <begin position="1"/>
        <end position="53"/>
    </location>
</feature>
<keyword evidence="3" id="KW-1185">Reference proteome</keyword>
<dbReference type="Gene3D" id="3.30.40.10">
    <property type="entry name" value="Zinc/RING finger domain, C3HC4 (zinc finger)"/>
    <property type="match status" value="1"/>
</dbReference>
<proteinExistence type="predicted"/>
<dbReference type="AlphaFoldDB" id="L8Y0N3"/>
<protein>
    <submittedName>
        <fullName evidence="2">E3 ubiquitin-protein ligase DZIP3</fullName>
    </submittedName>
</protein>
<accession>L8Y0N3</accession>
<evidence type="ECO:0000313" key="2">
    <source>
        <dbReference type="EMBL" id="ELV09782.1"/>
    </source>
</evidence>
<dbReference type="InterPro" id="IPR013083">
    <property type="entry name" value="Znf_RING/FYVE/PHD"/>
</dbReference>
<reference evidence="3" key="1">
    <citation type="submission" date="2012-07" db="EMBL/GenBank/DDBJ databases">
        <title>Genome of the Chinese tree shrew, a rising model animal genetically related to primates.</title>
        <authorList>
            <person name="Zhang G."/>
            <person name="Fan Y."/>
            <person name="Yao Y."/>
            <person name="Huang Z."/>
        </authorList>
    </citation>
    <scope>NUCLEOTIDE SEQUENCE [LARGE SCALE GENOMIC DNA]</scope>
</reference>
<organism evidence="2 3">
    <name type="scientific">Tupaia chinensis</name>
    <name type="common">Chinese tree shrew</name>
    <name type="synonym">Tupaia belangeri chinensis</name>
    <dbReference type="NCBI Taxonomy" id="246437"/>
    <lineage>
        <taxon>Eukaryota</taxon>
        <taxon>Metazoa</taxon>
        <taxon>Chordata</taxon>
        <taxon>Craniata</taxon>
        <taxon>Vertebrata</taxon>
        <taxon>Euteleostomi</taxon>
        <taxon>Mammalia</taxon>
        <taxon>Eutheria</taxon>
        <taxon>Euarchontoglires</taxon>
        <taxon>Scandentia</taxon>
        <taxon>Tupaiidae</taxon>
        <taxon>Tupaia</taxon>
    </lineage>
</organism>
<evidence type="ECO:0000256" key="1">
    <source>
        <dbReference type="SAM" id="MobiDB-lite"/>
    </source>
</evidence>
<dbReference type="Proteomes" id="UP000011518">
    <property type="component" value="Unassembled WGS sequence"/>
</dbReference>
<reference evidence="3" key="2">
    <citation type="journal article" date="2013" name="Nat. Commun.">
        <title>Genome of the Chinese tree shrew.</title>
        <authorList>
            <person name="Fan Y."/>
            <person name="Huang Z.Y."/>
            <person name="Cao C.C."/>
            <person name="Chen C.S."/>
            <person name="Chen Y.X."/>
            <person name="Fan D.D."/>
            <person name="He J."/>
            <person name="Hou H.L."/>
            <person name="Hu L."/>
            <person name="Hu X.T."/>
            <person name="Jiang X.T."/>
            <person name="Lai R."/>
            <person name="Lang Y.S."/>
            <person name="Liang B."/>
            <person name="Liao S.G."/>
            <person name="Mu D."/>
            <person name="Ma Y.Y."/>
            <person name="Niu Y.Y."/>
            <person name="Sun X.Q."/>
            <person name="Xia J.Q."/>
            <person name="Xiao J."/>
            <person name="Xiong Z.Q."/>
            <person name="Xu L."/>
            <person name="Yang L."/>
            <person name="Zhang Y."/>
            <person name="Zhao W."/>
            <person name="Zhao X.D."/>
            <person name="Zheng Y.T."/>
            <person name="Zhou J.M."/>
            <person name="Zhu Y.B."/>
            <person name="Zhang G.J."/>
            <person name="Wang J."/>
            <person name="Yao Y.G."/>
        </authorList>
    </citation>
    <scope>NUCLEOTIDE SEQUENCE [LARGE SCALE GENOMIC DNA]</scope>
</reference>
<dbReference type="eggNOG" id="KOG0800">
    <property type="taxonomic scope" value="Eukaryota"/>
</dbReference>
<dbReference type="SUPFAM" id="SSF57850">
    <property type="entry name" value="RING/U-box"/>
    <property type="match status" value="1"/>
</dbReference>